<dbReference type="InterPro" id="IPR040989">
    <property type="entry name" value="Vault_3"/>
</dbReference>
<feature type="compositionally biased region" description="Basic and acidic residues" evidence="9">
    <location>
        <begin position="378"/>
        <end position="391"/>
    </location>
</feature>
<feature type="domain" description="Major vault protein repeat" evidence="10">
    <location>
        <begin position="117"/>
        <end position="158"/>
    </location>
</feature>
<evidence type="ECO:0000256" key="8">
    <source>
        <dbReference type="PROSITE-ProRule" id="PRU00571"/>
    </source>
</evidence>
<feature type="repeat" description="MVP" evidence="8">
    <location>
        <begin position="230"/>
        <end position="278"/>
    </location>
</feature>
<organism evidence="15">
    <name type="scientific">Phallusia mammillata</name>
    <dbReference type="NCBI Taxonomy" id="59560"/>
    <lineage>
        <taxon>Eukaryota</taxon>
        <taxon>Metazoa</taxon>
        <taxon>Chordata</taxon>
        <taxon>Tunicata</taxon>
        <taxon>Ascidiacea</taxon>
        <taxon>Phlebobranchia</taxon>
        <taxon>Ascidiidae</taxon>
        <taxon>Phallusia</taxon>
    </lineage>
</organism>
<dbReference type="EMBL" id="LR788230">
    <property type="protein sequence ID" value="CAB3264092.1"/>
    <property type="molecule type" value="mRNA"/>
</dbReference>
<evidence type="ECO:0000256" key="9">
    <source>
        <dbReference type="SAM" id="MobiDB-lite"/>
    </source>
</evidence>
<dbReference type="Gene3D" id="2.30.30.550">
    <property type="entry name" value="Major Vault Protein repeat"/>
    <property type="match status" value="4"/>
</dbReference>
<dbReference type="InterPro" id="IPR021870">
    <property type="entry name" value="MVP_shoulder"/>
</dbReference>
<evidence type="ECO:0000256" key="2">
    <source>
        <dbReference type="ARBA" id="ARBA00004496"/>
    </source>
</evidence>
<keyword evidence="5" id="KW-0677">Repeat</keyword>
<feature type="region of interest" description="Disordered" evidence="9">
    <location>
        <begin position="605"/>
        <end position="643"/>
    </location>
</feature>
<dbReference type="Gene3D" id="2.30.30.620">
    <property type="match status" value="1"/>
</dbReference>
<dbReference type="InterPro" id="IPR036013">
    <property type="entry name" value="Band_7/SPFH_dom_sf"/>
</dbReference>
<evidence type="ECO:0000259" key="10">
    <source>
        <dbReference type="Pfam" id="PF01505"/>
    </source>
</evidence>
<dbReference type="Pfam" id="PF17795">
    <property type="entry name" value="Vault_3"/>
    <property type="match status" value="1"/>
</dbReference>
<feature type="repeat" description="MVP" evidence="8">
    <location>
        <begin position="279"/>
        <end position="332"/>
    </location>
</feature>
<comment type="subcellular location">
    <subcellularLocation>
        <location evidence="2 8">Cytoplasm</location>
    </subcellularLocation>
    <subcellularLocation>
        <location evidence="1">Nucleus</location>
    </subcellularLocation>
</comment>
<feature type="domain" description="Major vault protein repeat" evidence="12">
    <location>
        <begin position="225"/>
        <end position="271"/>
    </location>
</feature>
<accession>A0A6F9DKX4</accession>
<protein>
    <recommendedName>
        <fullName evidence="3">Major vault protein</fullName>
    </recommendedName>
</protein>
<feature type="domain" description="Major vault protein repeat" evidence="10">
    <location>
        <begin position="275"/>
        <end position="316"/>
    </location>
</feature>
<feature type="repeat" description="MVP" evidence="8">
    <location>
        <begin position="174"/>
        <end position="228"/>
    </location>
</feature>
<dbReference type="InterPro" id="IPR041136">
    <property type="entry name" value="Vault_4"/>
</dbReference>
<dbReference type="InterPro" id="IPR041139">
    <property type="entry name" value="MVP_rep_dom"/>
</dbReference>
<dbReference type="CDD" id="cd08825">
    <property type="entry name" value="MVP_shoulder"/>
    <property type="match status" value="1"/>
</dbReference>
<dbReference type="InterPro" id="IPR041134">
    <property type="entry name" value="Vault_2"/>
</dbReference>
<dbReference type="Pfam" id="PF17794">
    <property type="entry name" value="Vault_2"/>
    <property type="match status" value="2"/>
</dbReference>
<dbReference type="Pfam" id="PF17796">
    <property type="entry name" value="Vault_4"/>
    <property type="match status" value="1"/>
</dbReference>
<dbReference type="PANTHER" id="PTHR14165:SF3">
    <property type="entry name" value="MAJOR VAULT PROTEIN"/>
    <property type="match status" value="1"/>
</dbReference>
<feature type="domain" description="Major vault protein shoulder" evidence="11">
    <location>
        <begin position="465"/>
        <end position="584"/>
    </location>
</feature>
<feature type="domain" description="Major vault protein repeat" evidence="10">
    <location>
        <begin position="65"/>
        <end position="105"/>
    </location>
</feature>
<dbReference type="FunFam" id="2.30.30.550:FF:000001">
    <property type="entry name" value="major vault protein-like"/>
    <property type="match status" value="3"/>
</dbReference>
<evidence type="ECO:0000313" key="15">
    <source>
        <dbReference type="EMBL" id="CAB3264092.1"/>
    </source>
</evidence>
<evidence type="ECO:0000256" key="4">
    <source>
        <dbReference type="ARBA" id="ARBA00022490"/>
    </source>
</evidence>
<feature type="domain" description="Major vault protein repeat" evidence="13">
    <location>
        <begin position="403"/>
        <end position="464"/>
    </location>
</feature>
<evidence type="ECO:0000259" key="13">
    <source>
        <dbReference type="Pfam" id="PF17795"/>
    </source>
</evidence>
<dbReference type="Gene3D" id="6.20.380.10">
    <property type="match status" value="1"/>
</dbReference>
<gene>
    <name evidence="15" type="primary">Mvp</name>
</gene>
<evidence type="ECO:0000256" key="3">
    <source>
        <dbReference type="ARBA" id="ARBA00018296"/>
    </source>
</evidence>
<dbReference type="FunFam" id="2.30.30.560:FF:000001">
    <property type="entry name" value="major vault protein-like"/>
    <property type="match status" value="1"/>
</dbReference>
<feature type="repeat" description="MVP" evidence="8">
    <location>
        <begin position="7"/>
        <end position="67"/>
    </location>
</feature>
<dbReference type="InterPro" id="IPR043179">
    <property type="entry name" value="Vault_2_sf"/>
</dbReference>
<proteinExistence type="evidence at transcript level"/>
<evidence type="ECO:0000259" key="14">
    <source>
        <dbReference type="Pfam" id="PF17796"/>
    </source>
</evidence>
<dbReference type="Gene3D" id="6.10.250.720">
    <property type="match status" value="1"/>
</dbReference>
<name>A0A6F9DKX4_9ASCI</name>
<keyword evidence="4 8" id="KW-0963">Cytoplasm</keyword>
<dbReference type="InterPro" id="IPR002499">
    <property type="entry name" value="Vault_N"/>
</dbReference>
<feature type="domain" description="Major vault protein repeat" evidence="10">
    <location>
        <begin position="170"/>
        <end position="213"/>
    </location>
</feature>
<dbReference type="FunFam" id="3.30.479.30:FF:000010">
    <property type="entry name" value="major vault protein-like"/>
    <property type="match status" value="1"/>
</dbReference>
<feature type="compositionally biased region" description="Basic and acidic residues" evidence="9">
    <location>
        <begin position="609"/>
        <end position="643"/>
    </location>
</feature>
<evidence type="ECO:0000256" key="5">
    <source>
        <dbReference type="ARBA" id="ARBA00022737"/>
    </source>
</evidence>
<evidence type="ECO:0000259" key="11">
    <source>
        <dbReference type="Pfam" id="PF11978"/>
    </source>
</evidence>
<feature type="region of interest" description="Disordered" evidence="9">
    <location>
        <begin position="790"/>
        <end position="814"/>
    </location>
</feature>
<reference evidence="15" key="1">
    <citation type="submission" date="2020-04" db="EMBL/GenBank/DDBJ databases">
        <authorList>
            <person name="Neveu A P."/>
        </authorList>
    </citation>
    <scope>NUCLEOTIDE SEQUENCE</scope>
    <source>
        <tissue evidence="15">Whole embryo</tissue>
    </source>
</reference>
<dbReference type="AlphaFoldDB" id="A0A6F9DKX4"/>
<feature type="repeat" description="MVP" evidence="8">
    <location>
        <begin position="121"/>
        <end position="173"/>
    </location>
</feature>
<feature type="domain" description="Major vault protein repeat" evidence="12">
    <location>
        <begin position="1"/>
        <end position="59"/>
    </location>
</feature>
<dbReference type="PANTHER" id="PTHR14165">
    <property type="entry name" value="MAJOR VAULT PROTEIN"/>
    <property type="match status" value="1"/>
</dbReference>
<dbReference type="InterPro" id="IPR043023">
    <property type="entry name" value="MVP_rep_sf"/>
</dbReference>
<keyword evidence="6" id="KW-0539">Nucleus</keyword>
<dbReference type="Gene3D" id="2.30.30.560">
    <property type="match status" value="2"/>
</dbReference>
<dbReference type="Gene3D" id="3.30.479.30">
    <property type="entry name" value="Band 7 domain"/>
    <property type="match status" value="1"/>
</dbReference>
<feature type="domain" description="Major vault protein repeat" evidence="14">
    <location>
        <begin position="328"/>
        <end position="386"/>
    </location>
</feature>
<evidence type="ECO:0000259" key="12">
    <source>
        <dbReference type="Pfam" id="PF17794"/>
    </source>
</evidence>
<sequence length="814" mass="90650">MITVPPRTYCIVENPVARNADGEVQLDPSGQAKLNHADREIRLAQDPFPLYPGENLKQTVTPLRVVPANTALRLKAELDFTDTGDVQRVAGDEWLFEGPGTYIPRKEVTVEETIRATVIKKNQAIKLRARKETTDRDNTQRVTGEEWLIKKVGAYLPGVYEEVVAMVDAYVLTEKVALHMQASRTFKDFMDVKRKNGEEWLITMADTDSHIPDVHEEVKGIVNVTTLTSRQYCVVVNPVGEDGKNQLGKRKLVKGESSFFIQPGEKLERGIQDVYVLGEDEGLILKAAETCYDKDNDCERKPGDRWMIRGPCEYVPTVEVLVHAKRKAIALDESEGIYVRDMKTGKVRSVCGRTYMLTHDEELWEKNLPPTVEGLLSADRDPLADRGKRGSGDASGARNKTQVVTFRVPHNACVQIYDYKEKKARVVFGPHLVMLGPDEHFTQLSLSGGKPKRPNVIRSLALLLGPDFCTDVITIETADHARLSLQLAYNWHFDITKAQQSQADAAKLFSVPDFVGDMCKAIASRVRGAVASVSFDDFHKNSSRIIRSSVFGIDENRKVRDRFDFPQNSLAVTSIDIQSVEPVDQRTRDSLLKSVQLAIEITTNSQEATARHEAERTEQEARGRLERQKISDEAEAEKSKRNLLELQSQSAAIESTGQAKAEAQSRAEAARIEGEAAVEQARLKAEAMAIEAESELNRMGKAREAELKYLSEQNQLQINKEKELSKIETEKFGSMIGAIGTDTIRAIAVAGPEMQVKLLRSLGIKSTIFTDGNSPINLFNAAQGLIGAGQMRPLTEATSKRKQEPADDYDSDEN</sequence>
<feature type="repeat" description="MVP" evidence="8">
    <location>
        <begin position="68"/>
        <end position="120"/>
    </location>
</feature>
<dbReference type="FunFam" id="2.30.30.570:FF:000001">
    <property type="entry name" value="major vault protein-like"/>
    <property type="match status" value="1"/>
</dbReference>
<keyword evidence="7 8" id="KW-0687">Ribonucleoprotein</keyword>
<evidence type="ECO:0000256" key="1">
    <source>
        <dbReference type="ARBA" id="ARBA00004123"/>
    </source>
</evidence>
<evidence type="ECO:0000256" key="7">
    <source>
        <dbReference type="ARBA" id="ARBA00023274"/>
    </source>
</evidence>
<dbReference type="InterPro" id="IPR039059">
    <property type="entry name" value="MVP"/>
</dbReference>
<evidence type="ECO:0000256" key="6">
    <source>
        <dbReference type="ARBA" id="ARBA00023242"/>
    </source>
</evidence>
<dbReference type="GO" id="GO:1990904">
    <property type="term" value="C:ribonucleoprotein complex"/>
    <property type="evidence" value="ECO:0007669"/>
    <property type="project" value="UniProtKB-UniRule"/>
</dbReference>
<dbReference type="Gene3D" id="2.30.30.570">
    <property type="match status" value="1"/>
</dbReference>
<dbReference type="Pfam" id="PF11978">
    <property type="entry name" value="MVP_shoulder"/>
    <property type="match status" value="1"/>
</dbReference>
<dbReference type="GO" id="GO:0005737">
    <property type="term" value="C:cytoplasm"/>
    <property type="evidence" value="ECO:0007669"/>
    <property type="project" value="UniProtKB-SubCell"/>
</dbReference>
<feature type="region of interest" description="Disordered" evidence="9">
    <location>
        <begin position="377"/>
        <end position="399"/>
    </location>
</feature>
<dbReference type="GO" id="GO:0005634">
    <property type="term" value="C:nucleus"/>
    <property type="evidence" value="ECO:0007669"/>
    <property type="project" value="UniProtKB-SubCell"/>
</dbReference>
<dbReference type="PROSITE" id="PS51224">
    <property type="entry name" value="MVP"/>
    <property type="match status" value="6"/>
</dbReference>
<dbReference type="FunFam" id="2.30.30.560:FF:000002">
    <property type="entry name" value="Major vault protein-alpha"/>
    <property type="match status" value="1"/>
</dbReference>
<dbReference type="Pfam" id="PF01505">
    <property type="entry name" value="Vault"/>
    <property type="match status" value="4"/>
</dbReference>